<dbReference type="GO" id="GO:0006310">
    <property type="term" value="P:DNA recombination"/>
    <property type="evidence" value="ECO:0007669"/>
    <property type="project" value="UniProtKB-KW"/>
</dbReference>
<protein>
    <recommendedName>
        <fullName evidence="2">Tyr recombinase domain-containing protein</fullName>
    </recommendedName>
</protein>
<gene>
    <name evidence="3" type="ORF">DJ010_01410</name>
</gene>
<dbReference type="Proteomes" id="UP000245507">
    <property type="component" value="Unassembled WGS sequence"/>
</dbReference>
<dbReference type="GO" id="GO:0003677">
    <property type="term" value="F:DNA binding"/>
    <property type="evidence" value="ECO:0007669"/>
    <property type="project" value="InterPro"/>
</dbReference>
<evidence type="ECO:0000313" key="4">
    <source>
        <dbReference type="Proteomes" id="UP000245507"/>
    </source>
</evidence>
<dbReference type="InterPro" id="IPR011010">
    <property type="entry name" value="DNA_brk_join_enz"/>
</dbReference>
<dbReference type="PANTHER" id="PTHR30349">
    <property type="entry name" value="PHAGE INTEGRASE-RELATED"/>
    <property type="match status" value="1"/>
</dbReference>
<evidence type="ECO:0000259" key="2">
    <source>
        <dbReference type="PROSITE" id="PS51898"/>
    </source>
</evidence>
<reference evidence="3 4" key="1">
    <citation type="submission" date="2018-05" db="EMBL/GenBank/DDBJ databases">
        <title>Nocardioides silvaticus genome.</title>
        <authorList>
            <person name="Li C."/>
            <person name="Wang G."/>
        </authorList>
    </citation>
    <scope>NUCLEOTIDE SEQUENCE [LARGE SCALE GENOMIC DNA]</scope>
    <source>
        <strain evidence="3 4">CCTCC AB 2018079</strain>
    </source>
</reference>
<dbReference type="Gene3D" id="1.10.443.10">
    <property type="entry name" value="Intergrase catalytic core"/>
    <property type="match status" value="1"/>
</dbReference>
<dbReference type="InterPro" id="IPR013762">
    <property type="entry name" value="Integrase-like_cat_sf"/>
</dbReference>
<dbReference type="InterPro" id="IPR050090">
    <property type="entry name" value="Tyrosine_recombinase_XerCD"/>
</dbReference>
<dbReference type="OrthoDB" id="4137935at2"/>
<proteinExistence type="predicted"/>
<dbReference type="EMBL" id="QGDD01000001">
    <property type="protein sequence ID" value="PWN04331.1"/>
    <property type="molecule type" value="Genomic_DNA"/>
</dbReference>
<feature type="domain" description="Tyr recombinase" evidence="2">
    <location>
        <begin position="127"/>
        <end position="330"/>
    </location>
</feature>
<evidence type="ECO:0000313" key="3">
    <source>
        <dbReference type="EMBL" id="PWN04331.1"/>
    </source>
</evidence>
<name>A0A316TL28_9ACTN</name>
<evidence type="ECO:0000256" key="1">
    <source>
        <dbReference type="ARBA" id="ARBA00023172"/>
    </source>
</evidence>
<comment type="caution">
    <text evidence="3">The sequence shown here is derived from an EMBL/GenBank/DDBJ whole genome shotgun (WGS) entry which is preliminary data.</text>
</comment>
<dbReference type="PANTHER" id="PTHR30349:SF64">
    <property type="entry name" value="PROPHAGE INTEGRASE INTD-RELATED"/>
    <property type="match status" value="1"/>
</dbReference>
<keyword evidence="1" id="KW-0233">DNA recombination</keyword>
<dbReference type="AlphaFoldDB" id="A0A316TL28"/>
<organism evidence="3 4">
    <name type="scientific">Nocardioides silvaticus</name>
    <dbReference type="NCBI Taxonomy" id="2201891"/>
    <lineage>
        <taxon>Bacteria</taxon>
        <taxon>Bacillati</taxon>
        <taxon>Actinomycetota</taxon>
        <taxon>Actinomycetes</taxon>
        <taxon>Propionibacteriales</taxon>
        <taxon>Nocardioidaceae</taxon>
        <taxon>Nocardioides</taxon>
    </lineage>
</organism>
<accession>A0A316TL28</accession>
<keyword evidence="4" id="KW-1185">Reference proteome</keyword>
<dbReference type="Pfam" id="PF00589">
    <property type="entry name" value="Phage_integrase"/>
    <property type="match status" value="1"/>
</dbReference>
<sequence length="346" mass="37333">MADGWCAMSPAGTGAAATVSESLAETWSGRVGGYLKLRRSLGFDLAWHEHLLRQFTTDLTASGIAVLTVADAVAWAGALPAGQTHRPVTRATVRLTAIRGFATYLHSLDPVHEVPPRDVFGWRKTRPAPYIYTSEEIDALLAACTGLIRYDRRNLYPVLFGLIAATGLRLGEALGLGRDEVDLTDGILTITRGKSRDPRLVPLHPTATDALRDYADRIAPTRLNGQVSQTGGGGARFFTLPGGAPLPPCNVHHAFRQVTTSAGLRTEQVRPRIHDLRHTFAVNTLLGWYRDGLDVAARMPVLSTYLGHTHPANTYWYLTATPELMAHAAGRLATSQGGDLEGVSAS</sequence>
<dbReference type="SUPFAM" id="SSF56349">
    <property type="entry name" value="DNA breaking-rejoining enzymes"/>
    <property type="match status" value="1"/>
</dbReference>
<dbReference type="GO" id="GO:0015074">
    <property type="term" value="P:DNA integration"/>
    <property type="evidence" value="ECO:0007669"/>
    <property type="project" value="InterPro"/>
</dbReference>
<dbReference type="InterPro" id="IPR002104">
    <property type="entry name" value="Integrase_catalytic"/>
</dbReference>
<dbReference type="PROSITE" id="PS51898">
    <property type="entry name" value="TYR_RECOMBINASE"/>
    <property type="match status" value="1"/>
</dbReference>